<dbReference type="GO" id="GO:0005771">
    <property type="term" value="C:multivesicular body"/>
    <property type="evidence" value="ECO:0007669"/>
    <property type="project" value="TreeGrafter"/>
</dbReference>
<dbReference type="InterPro" id="IPR001304">
    <property type="entry name" value="C-type_lectin-like"/>
</dbReference>
<evidence type="ECO:0000256" key="5">
    <source>
        <dbReference type="ARBA" id="ARBA00022837"/>
    </source>
</evidence>
<evidence type="ECO:0000256" key="7">
    <source>
        <dbReference type="ARBA" id="ARBA00023157"/>
    </source>
</evidence>
<keyword evidence="11" id="KW-1185">Reference proteome</keyword>
<reference evidence="10" key="2">
    <citation type="submission" date="2025-09" db="UniProtKB">
        <authorList>
            <consortium name="Ensembl"/>
        </authorList>
    </citation>
    <scope>IDENTIFICATION</scope>
</reference>
<evidence type="ECO:0000256" key="3">
    <source>
        <dbReference type="ARBA" id="ARBA00022729"/>
    </source>
</evidence>
<feature type="region of interest" description="Disordered" evidence="8">
    <location>
        <begin position="36"/>
        <end position="108"/>
    </location>
</feature>
<dbReference type="PANTHER" id="PTHR24024">
    <property type="entry name" value="PULMONARY SURFACTANT-ASSOCIATED PROTEIN A"/>
    <property type="match status" value="1"/>
</dbReference>
<dbReference type="Ensembl" id="ENSVKKT00000012292.1">
    <property type="protein sequence ID" value="ENSVKKP00000012008.1"/>
    <property type="gene ID" value="ENSVKKG00000008350.1"/>
</dbReference>
<keyword evidence="2" id="KW-0964">Secreted</keyword>
<feature type="compositionally biased region" description="Low complexity" evidence="8">
    <location>
        <begin position="64"/>
        <end position="82"/>
    </location>
</feature>
<keyword evidence="6" id="KW-0176">Collagen</keyword>
<dbReference type="InterPro" id="IPR016186">
    <property type="entry name" value="C-type_lectin-like/link_sf"/>
</dbReference>
<dbReference type="Gene3D" id="3.10.100.10">
    <property type="entry name" value="Mannose-Binding Protein A, subunit A"/>
    <property type="match status" value="1"/>
</dbReference>
<feature type="compositionally biased region" description="Basic and acidic residues" evidence="8">
    <location>
        <begin position="51"/>
        <end position="63"/>
    </location>
</feature>
<feature type="compositionally biased region" description="Basic and acidic residues" evidence="8">
    <location>
        <begin position="84"/>
        <end position="94"/>
    </location>
</feature>
<evidence type="ECO:0000256" key="1">
    <source>
        <dbReference type="ARBA" id="ARBA00004613"/>
    </source>
</evidence>
<dbReference type="SUPFAM" id="SSF56436">
    <property type="entry name" value="C-type lectin-like"/>
    <property type="match status" value="1"/>
</dbReference>
<organism evidence="10 11">
    <name type="scientific">Varanus komodoensis</name>
    <name type="common">Komodo dragon</name>
    <dbReference type="NCBI Taxonomy" id="61221"/>
    <lineage>
        <taxon>Eukaryota</taxon>
        <taxon>Metazoa</taxon>
        <taxon>Chordata</taxon>
        <taxon>Craniata</taxon>
        <taxon>Vertebrata</taxon>
        <taxon>Euteleostomi</taxon>
        <taxon>Lepidosauria</taxon>
        <taxon>Squamata</taxon>
        <taxon>Bifurcata</taxon>
        <taxon>Unidentata</taxon>
        <taxon>Episquamata</taxon>
        <taxon>Toxicofera</taxon>
        <taxon>Anguimorpha</taxon>
        <taxon>Paleoanguimorpha</taxon>
        <taxon>Varanoidea</taxon>
        <taxon>Varanidae</taxon>
        <taxon>Varanus</taxon>
    </lineage>
</organism>
<feature type="domain" description="C-type lectin" evidence="9">
    <location>
        <begin position="142"/>
        <end position="240"/>
    </location>
</feature>
<reference evidence="10" key="1">
    <citation type="submission" date="2025-08" db="UniProtKB">
        <authorList>
            <consortium name="Ensembl"/>
        </authorList>
    </citation>
    <scope>IDENTIFICATION</scope>
</reference>
<comment type="subcellular location">
    <subcellularLocation>
        <location evidence="1">Secreted</location>
    </subcellularLocation>
</comment>
<evidence type="ECO:0000256" key="6">
    <source>
        <dbReference type="ARBA" id="ARBA00023119"/>
    </source>
</evidence>
<dbReference type="PROSITE" id="PS00615">
    <property type="entry name" value="C_TYPE_LECTIN_1"/>
    <property type="match status" value="1"/>
</dbReference>
<evidence type="ECO:0000313" key="10">
    <source>
        <dbReference type="Ensembl" id="ENSVKKP00000012008.1"/>
    </source>
</evidence>
<keyword evidence="4" id="KW-0430">Lectin</keyword>
<evidence type="ECO:0000256" key="2">
    <source>
        <dbReference type="ARBA" id="ARBA00022525"/>
    </source>
</evidence>
<dbReference type="Pfam" id="PF01391">
    <property type="entry name" value="Collagen"/>
    <property type="match status" value="1"/>
</dbReference>
<dbReference type="OMA" id="ACSVITC"/>
<dbReference type="Pfam" id="PF00059">
    <property type="entry name" value="Lectin_C"/>
    <property type="match status" value="1"/>
</dbReference>
<dbReference type="InterPro" id="IPR008160">
    <property type="entry name" value="Collagen"/>
</dbReference>
<keyword evidence="7" id="KW-1015">Disulfide bond</keyword>
<dbReference type="AlphaFoldDB" id="A0A8D2JAY7"/>
<dbReference type="InterPro" id="IPR018378">
    <property type="entry name" value="C-type_lectin_CS"/>
</dbReference>
<keyword evidence="3" id="KW-0732">Signal</keyword>
<dbReference type="GO" id="GO:0030246">
    <property type="term" value="F:carbohydrate binding"/>
    <property type="evidence" value="ECO:0007669"/>
    <property type="project" value="UniProtKB-KW"/>
</dbReference>
<dbReference type="InterPro" id="IPR016187">
    <property type="entry name" value="CTDL_fold"/>
</dbReference>
<dbReference type="InterPro" id="IPR051077">
    <property type="entry name" value="Ca-dependent_lectin"/>
</dbReference>
<proteinExistence type="predicted"/>
<keyword evidence="5" id="KW-0106">Calcium</keyword>
<evidence type="ECO:0000256" key="4">
    <source>
        <dbReference type="ARBA" id="ARBA00022734"/>
    </source>
</evidence>
<evidence type="ECO:0000259" key="9">
    <source>
        <dbReference type="PROSITE" id="PS50041"/>
    </source>
</evidence>
<name>A0A8D2JAY7_VARKO</name>
<evidence type="ECO:0000256" key="8">
    <source>
        <dbReference type="SAM" id="MobiDB-lite"/>
    </source>
</evidence>
<dbReference type="GO" id="GO:0005581">
    <property type="term" value="C:collagen trimer"/>
    <property type="evidence" value="ECO:0007669"/>
    <property type="project" value="UniProtKB-KW"/>
</dbReference>
<dbReference type="SMART" id="SM00034">
    <property type="entry name" value="CLECT"/>
    <property type="match status" value="1"/>
</dbReference>
<evidence type="ECO:0000313" key="11">
    <source>
        <dbReference type="Proteomes" id="UP000694545"/>
    </source>
</evidence>
<sequence>QFLMQPYLDLIQSLSSEPEQCECVEKANICTIVAGTNGLPGTPGSNGFPGRDGKEGPQGEKGEQGLQGMQGPPGKAGPSGSKGDQGEKGERGEKGYSGSKGKTCQGEQKQRKMLLNFLSARQTQKGKIGKKIFVSNGAEGDFETSKAVCSQLGGQIASPRNEEENSAILNLAAKHGRHVFLGMNDQETEGIFKHLNGDLMEYSNWAKNEPNGAHEDCIELYMNGKWNDNVCTISRAIICEF</sequence>
<protein>
    <recommendedName>
        <fullName evidence="9">C-type lectin domain-containing protein</fullName>
    </recommendedName>
</protein>
<dbReference type="Proteomes" id="UP000694545">
    <property type="component" value="Unplaced"/>
</dbReference>
<dbReference type="PROSITE" id="PS50041">
    <property type="entry name" value="C_TYPE_LECTIN_2"/>
    <property type="match status" value="1"/>
</dbReference>
<accession>A0A8D2JAY7</accession>
<dbReference type="GO" id="GO:0005615">
    <property type="term" value="C:extracellular space"/>
    <property type="evidence" value="ECO:0007669"/>
    <property type="project" value="TreeGrafter"/>
</dbReference>
<dbReference type="PANTHER" id="PTHR24024:SF15">
    <property type="entry name" value="PULMONARY SURFACTANT-ASSOCIATED PROTEIN D"/>
    <property type="match status" value="1"/>
</dbReference>